<feature type="compositionally biased region" description="Low complexity" evidence="2">
    <location>
        <begin position="1"/>
        <end position="11"/>
    </location>
</feature>
<proteinExistence type="predicted"/>
<dbReference type="AlphaFoldDB" id="A0A6P7XP70"/>
<protein>
    <submittedName>
        <fullName evidence="4">Coiled-coil domain-containing protein 170</fullName>
    </submittedName>
</protein>
<dbReference type="InParanoid" id="A0A6P7XP70"/>
<feature type="coiled-coil region" evidence="1">
    <location>
        <begin position="124"/>
        <end position="214"/>
    </location>
</feature>
<dbReference type="OrthoDB" id="5832575at2759"/>
<evidence type="ECO:0000313" key="3">
    <source>
        <dbReference type="Proteomes" id="UP000515156"/>
    </source>
</evidence>
<evidence type="ECO:0000256" key="2">
    <source>
        <dbReference type="SAM" id="MobiDB-lite"/>
    </source>
</evidence>
<dbReference type="GeneID" id="115466900"/>
<dbReference type="Gene3D" id="1.10.287.1490">
    <property type="match status" value="1"/>
</dbReference>
<dbReference type="PANTHER" id="PTHR18863:SF4">
    <property type="entry name" value="COILED-COIL DOMAIN-CONTAINING PROTEIN 170"/>
    <property type="match status" value="1"/>
</dbReference>
<feature type="compositionally biased region" description="Basic and acidic residues" evidence="2">
    <location>
        <begin position="12"/>
        <end position="23"/>
    </location>
</feature>
<keyword evidence="3" id="KW-1185">Reference proteome</keyword>
<name>A0A6P7XP70_9AMPH</name>
<dbReference type="InterPro" id="IPR039139">
    <property type="entry name" value="CCDC170-like"/>
</dbReference>
<dbReference type="FunCoup" id="A0A6P7XP70">
    <property type="interactions" value="130"/>
</dbReference>
<feature type="region of interest" description="Disordered" evidence="2">
    <location>
        <begin position="1"/>
        <end position="23"/>
    </location>
</feature>
<dbReference type="KEGG" id="muo:115466900"/>
<dbReference type="RefSeq" id="XP_030054333.1">
    <property type="nucleotide sequence ID" value="XM_030198473.1"/>
</dbReference>
<feature type="coiled-coil region" evidence="1">
    <location>
        <begin position="546"/>
        <end position="709"/>
    </location>
</feature>
<keyword evidence="1" id="KW-0175">Coiled coil</keyword>
<sequence>MRSSNSSSNSNPRKDSACDSESRFIDVNSNAAFRPFSPSKRYEPEVQEQVNLLKRQMEGKEDFTASHSIGRTKGRAEVQKRTYEHLLDMPITREQMNHYRVQVETARSELAALHVKFECAQAELLDLRTRLNSREVSLQELKNEVESYKENNARQSSLISSLRGRVQEMDEESGLLVTSKTRAEIAAQAVLQENQEMKEKIQEQEARLNKYVTQWEESKSQASRHSRNYSEFLAQLADCMEVDTRSKEKPQDILFSKVSKLREENLALKGRIVSLEETINVHEMESKASRETIMRLVSEVNREQKKLATYTEEMETLRKDLDCATEAKQSLERDSRILQDKVLANQRAWEASKQELMHLKKTTSELDGNLRSSLGEAKFAQNLFSTFKEQVTDLLSSSSSSVLVKPSEEAILDRIRDVLYREESKKILVSQLESRISKVTEQLQIQTQLHQEALQRAEKAEQQLEDVRARLARLEGELASGEVLQEGLSIDKQKYLKFLEQLSDKMKLEWVAADVGFDMRLEAALARAEQLVKLEGDAVVETKTLAHGLQRKLKSQKEKLESKELHMSLLQKKIAQLEEEKQVRTALAVERDDANLMIRKLQKRVERLQGELSTAQESNTELRAKLSDTNELKIRTLEQNKAIEELSKSLERVEKVKEKAQKKLVSVKSELDFTEEGARKEKERAKSMLEALTSELSTLKKSFEEVVKRERQLVDFREVVSRTLGLNVNTLALPDYEIIKRLEMLAHIHQHHVVTCA</sequence>
<reference evidence="4" key="1">
    <citation type="submission" date="2025-08" db="UniProtKB">
        <authorList>
            <consortium name="RefSeq"/>
        </authorList>
    </citation>
    <scope>IDENTIFICATION</scope>
</reference>
<feature type="coiled-coil region" evidence="1">
    <location>
        <begin position="258"/>
        <end position="341"/>
    </location>
</feature>
<evidence type="ECO:0000313" key="4">
    <source>
        <dbReference type="RefSeq" id="XP_030054333.1"/>
    </source>
</evidence>
<dbReference type="PANTHER" id="PTHR18863">
    <property type="entry name" value="TSEC-2-RELATED"/>
    <property type="match status" value="1"/>
</dbReference>
<gene>
    <name evidence="4" type="primary">CCDC170</name>
</gene>
<organism evidence="3 4">
    <name type="scientific">Microcaecilia unicolor</name>
    <dbReference type="NCBI Taxonomy" id="1415580"/>
    <lineage>
        <taxon>Eukaryota</taxon>
        <taxon>Metazoa</taxon>
        <taxon>Chordata</taxon>
        <taxon>Craniata</taxon>
        <taxon>Vertebrata</taxon>
        <taxon>Euteleostomi</taxon>
        <taxon>Amphibia</taxon>
        <taxon>Gymnophiona</taxon>
        <taxon>Siphonopidae</taxon>
        <taxon>Microcaecilia</taxon>
    </lineage>
</organism>
<feature type="coiled-coil region" evidence="1">
    <location>
        <begin position="429"/>
        <end position="484"/>
    </location>
</feature>
<accession>A0A6P7XP70</accession>
<dbReference type="SUPFAM" id="SSF57997">
    <property type="entry name" value="Tropomyosin"/>
    <property type="match status" value="1"/>
</dbReference>
<dbReference type="Proteomes" id="UP000515156">
    <property type="component" value="Chromosome 3"/>
</dbReference>
<evidence type="ECO:0000256" key="1">
    <source>
        <dbReference type="SAM" id="Coils"/>
    </source>
</evidence>
<dbReference type="CTD" id="80129"/>